<name>A0A1Y2E190_9PEZI</name>
<evidence type="ECO:0000256" key="1">
    <source>
        <dbReference type="SAM" id="MobiDB-lite"/>
    </source>
</evidence>
<dbReference type="RefSeq" id="XP_040716475.1">
    <property type="nucleotide sequence ID" value="XM_040854735.1"/>
</dbReference>
<keyword evidence="2" id="KW-0812">Transmembrane</keyword>
<feature type="non-terminal residue" evidence="3">
    <location>
        <position position="637"/>
    </location>
</feature>
<accession>A0A1Y2E190</accession>
<dbReference type="GeneID" id="63770947"/>
<evidence type="ECO:0000256" key="2">
    <source>
        <dbReference type="SAM" id="Phobius"/>
    </source>
</evidence>
<evidence type="ECO:0000313" key="3">
    <source>
        <dbReference type="EMBL" id="ORY65323.1"/>
    </source>
</evidence>
<protein>
    <recommendedName>
        <fullName evidence="5">Glycosyltransferase 2</fullName>
    </recommendedName>
</protein>
<dbReference type="InParanoid" id="A0A1Y2E190"/>
<dbReference type="OrthoDB" id="5397682at2759"/>
<dbReference type="Proteomes" id="UP000193689">
    <property type="component" value="Unassembled WGS sequence"/>
</dbReference>
<dbReference type="PANTHER" id="PTHR33604:SF3">
    <property type="entry name" value="OSJNBA0004B13.7 PROTEIN"/>
    <property type="match status" value="1"/>
</dbReference>
<feature type="transmembrane region" description="Helical" evidence="2">
    <location>
        <begin position="47"/>
        <end position="65"/>
    </location>
</feature>
<gene>
    <name evidence="3" type="ORF">BCR38DRAFT_318001</name>
</gene>
<proteinExistence type="predicted"/>
<dbReference type="STRING" id="1141098.A0A1Y2E190"/>
<dbReference type="EMBL" id="MCFJ01000006">
    <property type="protein sequence ID" value="ORY65323.1"/>
    <property type="molecule type" value="Genomic_DNA"/>
</dbReference>
<evidence type="ECO:0008006" key="5">
    <source>
        <dbReference type="Google" id="ProtNLM"/>
    </source>
</evidence>
<keyword evidence="4" id="KW-1185">Reference proteome</keyword>
<feature type="region of interest" description="Disordered" evidence="1">
    <location>
        <begin position="79"/>
        <end position="113"/>
    </location>
</feature>
<dbReference type="AlphaFoldDB" id="A0A1Y2E190"/>
<sequence>MRGLFLTDVEIGKKDDDHKLAAKNGGLRVPSSWQPARGPLRRSIKRIAALLGVAFFVYLFIHNIPTDIGPRRSLRPIYNVPGSASNQHPPPSERGFSPESKHGSPNQVSGPLERTYNGPPRFFELGASLHAITSTKGGMTINRNVLFAASSLKSAAALLPIACSMGIEKRNYVHFALMSRSEIKMEELQKVNGIDEGCQIIFHDARPDHAIISTEERMEKSAFRAFHHIHMYMHPQAIFVDGSESEEAHFLRGARSQARATGNTLIELPERSARNIMWLTKLDSSSLRVWNKYDVDILIHAIPGASGSLIRLLKSLSKADFTSSYIPHLTIELPHDIDPPTKRFLENFQWPPAHIYNPTNAKYISIRHRIPRQSINEEESSVRFLESFWPGNPQLSHILVLSQQVELSPQFFHYLRYTLLEYRYSTTSRAQRWDARLLGISLEQPHVHLNGKDKLSLPLRVEDSGDLPTPFLWQAPTSNAILFFGEKWMELHDFVSRSLEAQQHFSNVPSLLSDKSISTRHPSWLKYVLRLARVRGYLTLYPGEDIASNLATVHNELNHLPEEYATPEESSEAIQKFRQGSEITLAPVSLLQGLPDNGVLSPFSDLPMLTWTGEGTDVEGLDELAAQYATEFKEKVG</sequence>
<keyword evidence="2" id="KW-1133">Transmembrane helix</keyword>
<evidence type="ECO:0000313" key="4">
    <source>
        <dbReference type="Proteomes" id="UP000193689"/>
    </source>
</evidence>
<organism evidence="3 4">
    <name type="scientific">Pseudomassariella vexata</name>
    <dbReference type="NCBI Taxonomy" id="1141098"/>
    <lineage>
        <taxon>Eukaryota</taxon>
        <taxon>Fungi</taxon>
        <taxon>Dikarya</taxon>
        <taxon>Ascomycota</taxon>
        <taxon>Pezizomycotina</taxon>
        <taxon>Sordariomycetes</taxon>
        <taxon>Xylariomycetidae</taxon>
        <taxon>Amphisphaeriales</taxon>
        <taxon>Pseudomassariaceae</taxon>
        <taxon>Pseudomassariella</taxon>
    </lineage>
</organism>
<dbReference type="PANTHER" id="PTHR33604">
    <property type="entry name" value="OSJNBA0004B13.7 PROTEIN"/>
    <property type="match status" value="1"/>
</dbReference>
<keyword evidence="2" id="KW-0472">Membrane</keyword>
<reference evidence="3 4" key="1">
    <citation type="submission" date="2016-07" db="EMBL/GenBank/DDBJ databases">
        <title>Pervasive Adenine N6-methylation of Active Genes in Fungi.</title>
        <authorList>
            <consortium name="DOE Joint Genome Institute"/>
            <person name="Mondo S.J."/>
            <person name="Dannebaum R.O."/>
            <person name="Kuo R.C."/>
            <person name="Labutti K."/>
            <person name="Haridas S."/>
            <person name="Kuo A."/>
            <person name="Salamov A."/>
            <person name="Ahrendt S.R."/>
            <person name="Lipzen A."/>
            <person name="Sullivan W."/>
            <person name="Andreopoulos W.B."/>
            <person name="Clum A."/>
            <person name="Lindquist E."/>
            <person name="Daum C."/>
            <person name="Ramamoorthy G.K."/>
            <person name="Gryganskyi A."/>
            <person name="Culley D."/>
            <person name="Magnuson J.K."/>
            <person name="James T.Y."/>
            <person name="O'Malley M.A."/>
            <person name="Stajich J.E."/>
            <person name="Spatafora J.W."/>
            <person name="Visel A."/>
            <person name="Grigoriev I.V."/>
        </authorList>
    </citation>
    <scope>NUCLEOTIDE SEQUENCE [LARGE SCALE GENOMIC DNA]</scope>
    <source>
        <strain evidence="3 4">CBS 129021</strain>
    </source>
</reference>
<comment type="caution">
    <text evidence="3">The sequence shown here is derived from an EMBL/GenBank/DDBJ whole genome shotgun (WGS) entry which is preliminary data.</text>
</comment>